<proteinExistence type="predicted"/>
<name>K2GPL6_ENTNP</name>
<reference evidence="1 2" key="1">
    <citation type="submission" date="2011-11" db="EMBL/GenBank/DDBJ databases">
        <authorList>
            <person name="Hannick L."/>
            <person name="Karamycheva S."/>
            <person name="Lorenzi H."/>
            <person name="Caler E."/>
        </authorList>
    </citation>
    <scope>NUCLEOTIDE SEQUENCE [LARGE SCALE GENOMIC DNA]</scope>
    <source>
        <strain evidence="1 2">P19</strain>
    </source>
</reference>
<dbReference type="VEuPathDB" id="AmoebaDB:ENU1_214920"/>
<evidence type="ECO:0000313" key="2">
    <source>
        <dbReference type="Proteomes" id="UP000006769"/>
    </source>
</evidence>
<dbReference type="OrthoDB" id="10248987at2759"/>
<evidence type="ECO:0000313" key="1">
    <source>
        <dbReference type="EMBL" id="EKE36903.1"/>
    </source>
</evidence>
<accession>K2GPL6</accession>
<sequence>MRDVIHKIKEIQTGLAPIFTEESVFVFCLNNYYLEN</sequence>
<dbReference type="AlphaFoldDB" id="K2GPL6"/>
<dbReference type="EMBL" id="JH930299">
    <property type="protein sequence ID" value="EKE36903.1"/>
    <property type="molecule type" value="Genomic_DNA"/>
</dbReference>
<protein>
    <submittedName>
        <fullName evidence="1">Uncharacterized protein</fullName>
    </submittedName>
</protein>
<dbReference type="Proteomes" id="UP000006769">
    <property type="component" value="Unassembled WGS sequence"/>
</dbReference>
<dbReference type="GeneID" id="20076948"/>
<dbReference type="RefSeq" id="XP_008860768.1">
    <property type="nucleotide sequence ID" value="XM_008862546.1"/>
</dbReference>
<gene>
    <name evidence="1" type="ORF">ENU1_214920</name>
</gene>
<organism evidence="1 2">
    <name type="scientific">Entamoeba nuttalli (strain P19)</name>
    <name type="common">Amoeba</name>
    <dbReference type="NCBI Taxonomy" id="1076696"/>
    <lineage>
        <taxon>Eukaryota</taxon>
        <taxon>Amoebozoa</taxon>
        <taxon>Evosea</taxon>
        <taxon>Archamoebae</taxon>
        <taxon>Mastigamoebida</taxon>
        <taxon>Entamoebidae</taxon>
        <taxon>Entamoeba</taxon>
    </lineage>
</organism>